<protein>
    <recommendedName>
        <fullName evidence="10">PGG domain-containing protein</fullName>
    </recommendedName>
</protein>
<dbReference type="Pfam" id="PF13857">
    <property type="entry name" value="Ank_5"/>
    <property type="match status" value="1"/>
</dbReference>
<dbReference type="EMBL" id="OZ075118">
    <property type="protein sequence ID" value="CAL5088806.1"/>
    <property type="molecule type" value="Genomic_DNA"/>
</dbReference>
<dbReference type="Pfam" id="PF13962">
    <property type="entry name" value="PGG"/>
    <property type="match status" value="1"/>
</dbReference>
<feature type="repeat" description="ANK" evidence="7">
    <location>
        <begin position="475"/>
        <end position="508"/>
    </location>
</feature>
<dbReference type="Proteomes" id="UP001497457">
    <property type="component" value="Chromosome 8b"/>
</dbReference>
<keyword evidence="6 9" id="KW-0472">Membrane</keyword>
<dbReference type="PROSITE" id="PS50088">
    <property type="entry name" value="ANK_REPEAT"/>
    <property type="match status" value="3"/>
</dbReference>
<feature type="domain" description="PGG" evidence="10">
    <location>
        <begin position="572"/>
        <end position="685"/>
    </location>
</feature>
<feature type="transmembrane region" description="Helical" evidence="9">
    <location>
        <begin position="730"/>
        <end position="760"/>
    </location>
</feature>
<evidence type="ECO:0000313" key="13">
    <source>
        <dbReference type="Proteomes" id="UP001497457"/>
    </source>
</evidence>
<dbReference type="GO" id="GO:0016020">
    <property type="term" value="C:membrane"/>
    <property type="evidence" value="ECO:0007669"/>
    <property type="project" value="UniProtKB-SubCell"/>
</dbReference>
<feature type="repeat" description="ANK" evidence="7">
    <location>
        <begin position="209"/>
        <end position="230"/>
    </location>
</feature>
<evidence type="ECO:0000256" key="3">
    <source>
        <dbReference type="ARBA" id="ARBA00022737"/>
    </source>
</evidence>
<dbReference type="AlphaFoldDB" id="A0ABC9FTK0"/>
<evidence type="ECO:0000313" key="11">
    <source>
        <dbReference type="EMBL" id="CAL5080981.1"/>
    </source>
</evidence>
<dbReference type="SMART" id="SM00248">
    <property type="entry name" value="ANK"/>
    <property type="match status" value="10"/>
</dbReference>
<reference evidence="13" key="1">
    <citation type="submission" date="2024-06" db="EMBL/GenBank/DDBJ databases">
        <authorList>
            <person name="Ryan C."/>
        </authorList>
    </citation>
    <scope>NUCLEOTIDE SEQUENCE [LARGE SCALE GENOMIC DNA]</scope>
</reference>
<dbReference type="SUPFAM" id="SSF48403">
    <property type="entry name" value="Ankyrin repeat"/>
    <property type="match status" value="1"/>
</dbReference>
<feature type="repeat" description="ANK" evidence="7">
    <location>
        <begin position="249"/>
        <end position="271"/>
    </location>
</feature>
<evidence type="ECO:0000256" key="2">
    <source>
        <dbReference type="ARBA" id="ARBA00022692"/>
    </source>
</evidence>
<proteinExistence type="predicted"/>
<comment type="subcellular location">
    <subcellularLocation>
        <location evidence="1">Membrane</location>
        <topology evidence="1">Multi-pass membrane protein</topology>
    </subcellularLocation>
</comment>
<evidence type="ECO:0000256" key="9">
    <source>
        <dbReference type="SAM" id="Phobius"/>
    </source>
</evidence>
<evidence type="ECO:0000259" key="10">
    <source>
        <dbReference type="Pfam" id="PF13962"/>
    </source>
</evidence>
<feature type="region of interest" description="Disordered" evidence="8">
    <location>
        <begin position="1"/>
        <end position="22"/>
    </location>
</feature>
<accession>A0ABC9FTK0</accession>
<evidence type="ECO:0000256" key="5">
    <source>
        <dbReference type="ARBA" id="ARBA00023043"/>
    </source>
</evidence>
<keyword evidence="4 9" id="KW-1133">Transmembrane helix</keyword>
<dbReference type="Pfam" id="PF12796">
    <property type="entry name" value="Ank_2"/>
    <property type="match status" value="1"/>
</dbReference>
<reference evidence="11 13" key="2">
    <citation type="submission" date="2024-10" db="EMBL/GenBank/DDBJ databases">
        <authorList>
            <person name="Ryan C."/>
        </authorList>
    </citation>
    <scope>NUCLEOTIDE SEQUENCE [LARGE SCALE GENOMIC DNA]</scope>
</reference>
<dbReference type="InterPro" id="IPR036770">
    <property type="entry name" value="Ankyrin_rpt-contain_sf"/>
</dbReference>
<feature type="transmembrane region" description="Helical" evidence="9">
    <location>
        <begin position="620"/>
        <end position="645"/>
    </location>
</feature>
<feature type="transmembrane region" description="Helical" evidence="9">
    <location>
        <begin position="693"/>
        <end position="718"/>
    </location>
</feature>
<dbReference type="InterPro" id="IPR026961">
    <property type="entry name" value="PGG_dom"/>
</dbReference>
<dbReference type="InterPro" id="IPR002110">
    <property type="entry name" value="Ankyrin_rpt"/>
</dbReference>
<keyword evidence="3" id="KW-0677">Repeat</keyword>
<organism evidence="11 13">
    <name type="scientific">Urochloa decumbens</name>
    <dbReference type="NCBI Taxonomy" id="240449"/>
    <lineage>
        <taxon>Eukaryota</taxon>
        <taxon>Viridiplantae</taxon>
        <taxon>Streptophyta</taxon>
        <taxon>Embryophyta</taxon>
        <taxon>Tracheophyta</taxon>
        <taxon>Spermatophyta</taxon>
        <taxon>Magnoliopsida</taxon>
        <taxon>Liliopsida</taxon>
        <taxon>Poales</taxon>
        <taxon>Poaceae</taxon>
        <taxon>PACMAD clade</taxon>
        <taxon>Panicoideae</taxon>
        <taxon>Panicodae</taxon>
        <taxon>Paniceae</taxon>
        <taxon>Melinidinae</taxon>
        <taxon>Urochloa</taxon>
    </lineage>
</organism>
<dbReference type="Proteomes" id="UP001497457">
    <property type="component" value="Chromosome 7b"/>
</dbReference>
<dbReference type="PROSITE" id="PS50297">
    <property type="entry name" value="ANK_REP_REGION"/>
    <property type="match status" value="3"/>
</dbReference>
<dbReference type="PANTHER" id="PTHR24186">
    <property type="entry name" value="PROTEIN PHOSPHATASE 1 REGULATORY SUBUNIT"/>
    <property type="match status" value="1"/>
</dbReference>
<evidence type="ECO:0000256" key="1">
    <source>
        <dbReference type="ARBA" id="ARBA00004141"/>
    </source>
</evidence>
<evidence type="ECO:0000256" key="6">
    <source>
        <dbReference type="ARBA" id="ARBA00023136"/>
    </source>
</evidence>
<dbReference type="PANTHER" id="PTHR24186:SF50">
    <property type="entry name" value="ANKYRIN REPEAT-CONTAINING PROTEIN ITN1-LIKE ISOFORM X1"/>
    <property type="match status" value="1"/>
</dbReference>
<sequence length="764" mass="83101">MATNTLEEPRSPRAAMSSSEADAKMVVATSRGDCKKLKDLVQQQEATTMLVVMASSKQPPQLFPLATMHPLLAAAACRGNWEELNFLLNRESPQGHPSNKNFTEDFRNQVAAYSSSDLEQGSSSEVPLLKGVTVEGDTALHLVAANGEGQEFLECADLIHAKDKAFLSMEDNTELHLVAANGDDSNSVERASLIKGKGAGLLLSRQNNKGDTPLHFAARAGKTKMVSHLIGLARGDNIVEQLLRKENKSKETALHEAVRNGNSDIVSVLLEADPKLACFPEEGSSALYLAILLDNNSIAQTLYDKSQGDLSYSGPDGQNALHAAVLRSTETVTKLLDWNQKLTSQGDCNGSTPLHFMASRSQLNITWAIHTILWIRVPFPASLHAQAVRGLVDANLAALYQRDKCGLYPIHIAASVGNKMLVANFISYYPNTAGLLDGRGRTFLHVAVEKSRRNIVSFACRTRSLAWISNMQDNDGNTALHLAVQAGSLRMFCSLLGNRQVHINIANKKGQTPLDIAWQKVPSGMHYNQTSEARILLTLKHVGGRYGGCRWDHFEGKHIQQEGNEYESKELEKLKDSTQTLCIGSVLIATVAFGATFALPGGYKADDHTNGGTPTLAGRYAFDAFVMANTLAFVCSSMATVGFMFSGTSMIDLKSRKINFKTAAWLLSSSVTSLTAAFALSVYLVLAPVAHKTAVAIVVVSPVVVIFTNFEFWLKFALYTITMRSRIGLLPVFICSVVVILVAGFLQCWPFVVVFGWAAIARKH</sequence>
<evidence type="ECO:0000256" key="4">
    <source>
        <dbReference type="ARBA" id="ARBA00022989"/>
    </source>
</evidence>
<evidence type="ECO:0000313" key="12">
    <source>
        <dbReference type="EMBL" id="CAL5088806.1"/>
    </source>
</evidence>
<feature type="transmembrane region" description="Helical" evidence="9">
    <location>
        <begin position="581"/>
        <end position="600"/>
    </location>
</feature>
<name>A0ABC9FTK0_9POAL</name>
<feature type="transmembrane region" description="Helical" evidence="9">
    <location>
        <begin position="665"/>
        <end position="687"/>
    </location>
</feature>
<gene>
    <name evidence="11" type="ORF">URODEC1_LOCUS108371</name>
    <name evidence="12" type="ORF">URODEC1_LOCUS113020</name>
</gene>
<dbReference type="Pfam" id="PF00023">
    <property type="entry name" value="Ank"/>
    <property type="match status" value="1"/>
</dbReference>
<evidence type="ECO:0000256" key="8">
    <source>
        <dbReference type="SAM" id="MobiDB-lite"/>
    </source>
</evidence>
<dbReference type="Gene3D" id="1.25.40.20">
    <property type="entry name" value="Ankyrin repeat-containing domain"/>
    <property type="match status" value="3"/>
</dbReference>
<evidence type="ECO:0000256" key="7">
    <source>
        <dbReference type="PROSITE-ProRule" id="PRU00023"/>
    </source>
</evidence>
<keyword evidence="5 7" id="KW-0040">ANK repeat</keyword>
<dbReference type="EMBL" id="OZ075117">
    <property type="protein sequence ID" value="CAL5080981.1"/>
    <property type="molecule type" value="Genomic_DNA"/>
</dbReference>
<keyword evidence="13" id="KW-1185">Reference proteome</keyword>
<keyword evidence="2 9" id="KW-0812">Transmembrane</keyword>